<evidence type="ECO:0000313" key="3">
    <source>
        <dbReference type="Proteomes" id="UP000010411"/>
    </source>
</evidence>
<dbReference type="EMBL" id="AEJC01000592">
    <property type="protein sequence ID" value="EKX61495.1"/>
    <property type="molecule type" value="Genomic_DNA"/>
</dbReference>
<accession>L1KLX7</accession>
<comment type="caution">
    <text evidence="2">The sequence shown here is derived from an EMBL/GenBank/DDBJ whole genome shotgun (WGS) entry which is preliminary data.</text>
</comment>
<gene>
    <name evidence="2" type="ORF">STRIP9103_02301</name>
</gene>
<evidence type="ECO:0000313" key="2">
    <source>
        <dbReference type="EMBL" id="EKX61495.1"/>
    </source>
</evidence>
<keyword evidence="3" id="KW-1185">Reference proteome</keyword>
<dbReference type="OrthoDB" id="3352000at2"/>
<name>L1KLX7_9ACTN</name>
<dbReference type="PATRIC" id="fig|698759.3.peg.7799"/>
<organism evidence="2 3">
    <name type="scientific">Streptomyces ipomoeae 91-03</name>
    <dbReference type="NCBI Taxonomy" id="698759"/>
    <lineage>
        <taxon>Bacteria</taxon>
        <taxon>Bacillati</taxon>
        <taxon>Actinomycetota</taxon>
        <taxon>Actinomycetes</taxon>
        <taxon>Kitasatosporales</taxon>
        <taxon>Streptomycetaceae</taxon>
        <taxon>Streptomyces</taxon>
    </lineage>
</organism>
<sequence>MKRWERPARSLPLRARPMQDESVVSFVMRLAAANDFPPSLLFRTIGDCVPGKHVLHRDAILNAAAVDRLGVLSRTPADHLRRALPGLSHTPSYVPLPVATPTVRFFRLPYPMLACRTCTLKHGSATAFAWEHRDRDEARYVCTTHRRWIKSAPQYHLTDAPEIVTAQNEYDALAMRYDQAEAASGLFQAWNITTGWLRDERHSTLMRRWRTRAEAIGAAGPASAAVRFPEMIRLAPMLIHPGWRTHVIREGPWRLARFFRRAAQVVGTDYELFPDRNGREDPLVTWALNLRSCHTSRSLPLSRRASSLRGTRATPLPESRHFV</sequence>
<dbReference type="Proteomes" id="UP000010411">
    <property type="component" value="Unassembled WGS sequence"/>
</dbReference>
<proteinExistence type="predicted"/>
<evidence type="ECO:0008006" key="4">
    <source>
        <dbReference type="Google" id="ProtNLM"/>
    </source>
</evidence>
<feature type="region of interest" description="Disordered" evidence="1">
    <location>
        <begin position="304"/>
        <end position="323"/>
    </location>
</feature>
<dbReference type="AlphaFoldDB" id="L1KLX7"/>
<dbReference type="RefSeq" id="WP_009335731.1">
    <property type="nucleotide sequence ID" value="NZ_AEJC01000592.1"/>
</dbReference>
<reference evidence="2 3" key="1">
    <citation type="submission" date="2012-11" db="EMBL/GenBank/DDBJ databases">
        <authorList>
            <person name="Huguet-Tapia J.C."/>
            <person name="Durkin A.S."/>
            <person name="Pettis G.S."/>
            <person name="Badger J.H."/>
        </authorList>
    </citation>
    <scope>NUCLEOTIDE SEQUENCE [LARGE SCALE GENOMIC DNA]</scope>
    <source>
        <strain evidence="2 3">91-03</strain>
    </source>
</reference>
<evidence type="ECO:0000256" key="1">
    <source>
        <dbReference type="SAM" id="MobiDB-lite"/>
    </source>
</evidence>
<protein>
    <recommendedName>
        <fullName evidence="4">TniQ protein</fullName>
    </recommendedName>
</protein>